<evidence type="ECO:0000313" key="3">
    <source>
        <dbReference type="Proteomes" id="UP000275078"/>
    </source>
</evidence>
<dbReference type="Proteomes" id="UP000275078">
    <property type="component" value="Unassembled WGS sequence"/>
</dbReference>
<dbReference type="EMBL" id="ML119680">
    <property type="protein sequence ID" value="RPA81419.1"/>
    <property type="molecule type" value="Genomic_DNA"/>
</dbReference>
<feature type="region of interest" description="Disordered" evidence="1">
    <location>
        <begin position="1"/>
        <end position="24"/>
    </location>
</feature>
<reference evidence="2 3" key="1">
    <citation type="journal article" date="2018" name="Nat. Ecol. Evol.">
        <title>Pezizomycetes genomes reveal the molecular basis of ectomycorrhizal truffle lifestyle.</title>
        <authorList>
            <person name="Murat C."/>
            <person name="Payen T."/>
            <person name="Noel B."/>
            <person name="Kuo A."/>
            <person name="Morin E."/>
            <person name="Chen J."/>
            <person name="Kohler A."/>
            <person name="Krizsan K."/>
            <person name="Balestrini R."/>
            <person name="Da Silva C."/>
            <person name="Montanini B."/>
            <person name="Hainaut M."/>
            <person name="Levati E."/>
            <person name="Barry K.W."/>
            <person name="Belfiori B."/>
            <person name="Cichocki N."/>
            <person name="Clum A."/>
            <person name="Dockter R.B."/>
            <person name="Fauchery L."/>
            <person name="Guy J."/>
            <person name="Iotti M."/>
            <person name="Le Tacon F."/>
            <person name="Lindquist E.A."/>
            <person name="Lipzen A."/>
            <person name="Malagnac F."/>
            <person name="Mello A."/>
            <person name="Molinier V."/>
            <person name="Miyauchi S."/>
            <person name="Poulain J."/>
            <person name="Riccioni C."/>
            <person name="Rubini A."/>
            <person name="Sitrit Y."/>
            <person name="Splivallo R."/>
            <person name="Traeger S."/>
            <person name="Wang M."/>
            <person name="Zifcakova L."/>
            <person name="Wipf D."/>
            <person name="Zambonelli A."/>
            <person name="Paolocci F."/>
            <person name="Nowrousian M."/>
            <person name="Ottonello S."/>
            <person name="Baldrian P."/>
            <person name="Spatafora J.W."/>
            <person name="Henrissat B."/>
            <person name="Nagy L.G."/>
            <person name="Aury J.M."/>
            <person name="Wincker P."/>
            <person name="Grigoriev I.V."/>
            <person name="Bonfante P."/>
            <person name="Martin F.M."/>
        </authorList>
    </citation>
    <scope>NUCLEOTIDE SEQUENCE [LARGE SCALE GENOMIC DNA]</scope>
    <source>
        <strain evidence="2 3">RN42</strain>
    </source>
</reference>
<proteinExistence type="predicted"/>
<protein>
    <submittedName>
        <fullName evidence="2">Uncharacterized protein</fullName>
    </submittedName>
</protein>
<sequence length="192" mass="20801">MIFHNWGPGQMNNSHTSRRKKKARRTTIQLLTLARPAETMATIPAVLGPIHEQYWHAQAYAATQTDNNFHHSTTTQTSHGSQYYSTREQEYAANYRTTTVTSSATPTEVSYNFSTKTGGTEETTESSASLGFGNIQAGAGHLQGVQGGLLGVGGGMNEHWHQNVHLGQEHQPPPESTNASNNWSGSSSNSSA</sequence>
<accession>A0A3N4I5S1</accession>
<gene>
    <name evidence="2" type="ORF">BJ508DRAFT_114623</name>
</gene>
<feature type="region of interest" description="Disordered" evidence="1">
    <location>
        <begin position="166"/>
        <end position="192"/>
    </location>
</feature>
<organism evidence="2 3">
    <name type="scientific">Ascobolus immersus RN42</name>
    <dbReference type="NCBI Taxonomy" id="1160509"/>
    <lineage>
        <taxon>Eukaryota</taxon>
        <taxon>Fungi</taxon>
        <taxon>Dikarya</taxon>
        <taxon>Ascomycota</taxon>
        <taxon>Pezizomycotina</taxon>
        <taxon>Pezizomycetes</taxon>
        <taxon>Pezizales</taxon>
        <taxon>Ascobolaceae</taxon>
        <taxon>Ascobolus</taxon>
    </lineage>
</organism>
<evidence type="ECO:0000313" key="2">
    <source>
        <dbReference type="EMBL" id="RPA81419.1"/>
    </source>
</evidence>
<evidence type="ECO:0000256" key="1">
    <source>
        <dbReference type="SAM" id="MobiDB-lite"/>
    </source>
</evidence>
<feature type="compositionally biased region" description="Low complexity" evidence="1">
    <location>
        <begin position="176"/>
        <end position="192"/>
    </location>
</feature>
<dbReference type="AlphaFoldDB" id="A0A3N4I5S1"/>
<name>A0A3N4I5S1_ASCIM</name>
<keyword evidence="3" id="KW-1185">Reference proteome</keyword>